<proteinExistence type="predicted"/>
<comment type="caution">
    <text evidence="4">The sequence shown here is derived from an EMBL/GenBank/DDBJ whole genome shotgun (WGS) entry which is preliminary data.</text>
</comment>
<name>A0AAJ1V4D1_9LACT</name>
<reference evidence="4" key="1">
    <citation type="submission" date="2023-05" db="EMBL/GenBank/DDBJ databases">
        <title>Cataloging the Phylogenetic Diversity of Human Bladder Bacteria.</title>
        <authorList>
            <person name="Du J."/>
        </authorList>
    </citation>
    <scope>NUCLEOTIDE SEQUENCE</scope>
    <source>
        <strain evidence="4">UMB1231</strain>
    </source>
</reference>
<dbReference type="PROSITE" id="PS51109">
    <property type="entry name" value="G5"/>
    <property type="match status" value="1"/>
</dbReference>
<feature type="non-terminal residue" evidence="4">
    <location>
        <position position="1"/>
    </location>
</feature>
<evidence type="ECO:0000256" key="1">
    <source>
        <dbReference type="ARBA" id="ARBA00022729"/>
    </source>
</evidence>
<dbReference type="AlphaFoldDB" id="A0AAJ1V4D1"/>
<feature type="domain" description="G5" evidence="3">
    <location>
        <begin position="1"/>
        <end position="55"/>
    </location>
</feature>
<dbReference type="SMART" id="SM01208">
    <property type="entry name" value="G5"/>
    <property type="match status" value="1"/>
</dbReference>
<feature type="non-terminal residue" evidence="4">
    <location>
        <position position="69"/>
    </location>
</feature>
<protein>
    <submittedName>
        <fullName evidence="4">G5 domain-containing protein</fullName>
    </submittedName>
</protein>
<evidence type="ECO:0000256" key="2">
    <source>
        <dbReference type="SAM" id="MobiDB-lite"/>
    </source>
</evidence>
<dbReference type="Proteomes" id="UP001229251">
    <property type="component" value="Unassembled WGS sequence"/>
</dbReference>
<evidence type="ECO:0000259" key="3">
    <source>
        <dbReference type="PROSITE" id="PS51109"/>
    </source>
</evidence>
<evidence type="ECO:0000313" key="5">
    <source>
        <dbReference type="Proteomes" id="UP001229251"/>
    </source>
</evidence>
<dbReference type="Gene3D" id="2.20.230.10">
    <property type="entry name" value="Resuscitation-promoting factor rpfb"/>
    <property type="match status" value="1"/>
</dbReference>
<dbReference type="RefSeq" id="WP_285066851.1">
    <property type="nucleotide sequence ID" value="NZ_JASOOE010000338.1"/>
</dbReference>
<sequence>LDAGQQEVVKEGNPGEQERTNTLVIKDGQVTETQEGEFKTTKEATDRVVKVGTKPVTKVVEKPFNTEYV</sequence>
<organism evidence="4 5">
    <name type="scientific">Facklamia hominis</name>
    <dbReference type="NCBI Taxonomy" id="178214"/>
    <lineage>
        <taxon>Bacteria</taxon>
        <taxon>Bacillati</taxon>
        <taxon>Bacillota</taxon>
        <taxon>Bacilli</taxon>
        <taxon>Lactobacillales</taxon>
        <taxon>Aerococcaceae</taxon>
        <taxon>Facklamia</taxon>
    </lineage>
</organism>
<dbReference type="EMBL" id="JASOOE010000338">
    <property type="protein sequence ID" value="MDK7188391.1"/>
    <property type="molecule type" value="Genomic_DNA"/>
</dbReference>
<accession>A0AAJ1V4D1</accession>
<feature type="region of interest" description="Disordered" evidence="2">
    <location>
        <begin position="1"/>
        <end position="20"/>
    </location>
</feature>
<evidence type="ECO:0000313" key="4">
    <source>
        <dbReference type="EMBL" id="MDK7188391.1"/>
    </source>
</evidence>
<gene>
    <name evidence="4" type="ORF">QP433_10630</name>
</gene>
<dbReference type="InterPro" id="IPR011098">
    <property type="entry name" value="G5_dom"/>
</dbReference>
<keyword evidence="1" id="KW-0732">Signal</keyword>
<dbReference type="Pfam" id="PF07501">
    <property type="entry name" value="G5"/>
    <property type="match status" value="1"/>
</dbReference>